<dbReference type="EMBL" id="JAUJQS010000093">
    <property type="protein sequence ID" value="MDN7570935.1"/>
    <property type="molecule type" value="Genomic_DNA"/>
</dbReference>
<gene>
    <name evidence="1" type="ORF">QZM56_41365</name>
</gene>
<feature type="non-terminal residue" evidence="1">
    <location>
        <position position="1"/>
    </location>
</feature>
<evidence type="ECO:0000313" key="1">
    <source>
        <dbReference type="EMBL" id="MDN7570935.1"/>
    </source>
</evidence>
<evidence type="ECO:0000313" key="2">
    <source>
        <dbReference type="Proteomes" id="UP001172109"/>
    </source>
</evidence>
<dbReference type="Proteomes" id="UP001172109">
    <property type="component" value="Unassembled WGS sequence"/>
</dbReference>
<dbReference type="AlphaFoldDB" id="A0AAP4RCB8"/>
<reference evidence="1" key="1">
    <citation type="submission" date="2023-07" db="EMBL/GenBank/DDBJ databases">
        <title>A collection of bacterial strains from the Burkholderia cepacia Research Laboratory and Repository.</title>
        <authorList>
            <person name="Lipuma J."/>
            <person name="Spilker T."/>
            <person name="Caverly L."/>
        </authorList>
    </citation>
    <scope>NUCLEOTIDE SEQUENCE</scope>
    <source>
        <strain evidence="1">AU44979</strain>
    </source>
</reference>
<protein>
    <submittedName>
        <fullName evidence="1">Uncharacterized protein</fullName>
    </submittedName>
</protein>
<organism evidence="1 2">
    <name type="scientific">Burkholderia contaminans</name>
    <dbReference type="NCBI Taxonomy" id="488447"/>
    <lineage>
        <taxon>Bacteria</taxon>
        <taxon>Pseudomonadati</taxon>
        <taxon>Pseudomonadota</taxon>
        <taxon>Betaproteobacteria</taxon>
        <taxon>Burkholderiales</taxon>
        <taxon>Burkholderiaceae</taxon>
        <taxon>Burkholderia</taxon>
        <taxon>Burkholderia cepacia complex</taxon>
    </lineage>
</organism>
<proteinExistence type="predicted"/>
<dbReference type="RefSeq" id="WP_301790525.1">
    <property type="nucleotide sequence ID" value="NZ_JAUJQS010000093.1"/>
</dbReference>
<sequence length="69" mass="7697">IDALSLSVSTRNVGWDCDETSYHPDQRMLSFQLQIMQSARLLIHLRAQLGGPPLDDCGSHVNDIRGYSP</sequence>
<name>A0AAP4RCB8_9BURK</name>
<comment type="caution">
    <text evidence="1">The sequence shown here is derived from an EMBL/GenBank/DDBJ whole genome shotgun (WGS) entry which is preliminary data.</text>
</comment>
<accession>A0AAP4RCB8</accession>